<dbReference type="InterPro" id="IPR051919">
    <property type="entry name" value="W-dependent_AOR"/>
</dbReference>
<keyword evidence="5" id="KW-0560">Oxidoreductase</keyword>
<dbReference type="Gene3D" id="1.10.599.10">
    <property type="entry name" value="Aldehyde Ferredoxin Oxidoreductase Protein, subunit A, domain 3"/>
    <property type="match status" value="1"/>
</dbReference>
<evidence type="ECO:0000256" key="4">
    <source>
        <dbReference type="ARBA" id="ARBA00022723"/>
    </source>
</evidence>
<reference evidence="10" key="1">
    <citation type="submission" date="2021-04" db="EMBL/GenBank/DDBJ databases">
        <authorList>
            <person name="Hornung B."/>
        </authorList>
    </citation>
    <scope>NUCLEOTIDE SEQUENCE</scope>
    <source>
        <strain evidence="10">G5G6</strain>
    </source>
</reference>
<dbReference type="SMART" id="SM00790">
    <property type="entry name" value="AFOR_N"/>
    <property type="match status" value="1"/>
</dbReference>
<dbReference type="RefSeq" id="WP_220634403.1">
    <property type="nucleotide sequence ID" value="NZ_CAJQUM010000001.1"/>
</dbReference>
<organism evidence="10 11">
    <name type="scientific">Georgfuchsia toluolica</name>
    <dbReference type="NCBI Taxonomy" id="424218"/>
    <lineage>
        <taxon>Bacteria</taxon>
        <taxon>Pseudomonadati</taxon>
        <taxon>Pseudomonadota</taxon>
        <taxon>Betaproteobacteria</taxon>
        <taxon>Nitrosomonadales</taxon>
        <taxon>Sterolibacteriaceae</taxon>
        <taxon>Georgfuchsia</taxon>
    </lineage>
</organism>
<sequence length="573" mass="60621">MRKYLHIHLPQRTTGSEEFEGEALVRSGRHFIARTLLAGGIATVDPLSPENPLIFSAGPFAGSNFSNANRISVGCKSPLTGGIKEANSGGTFAVALGQSEIAGLTLHGASTDWVVIRITREGAVSFESAEPYLGLGTDEAAKRLFEKYGERISIALCGPVGEYLGLMAGISFTDTDGRPSRLAARGGVGAVMGSKKVKAIVVDLHKMPSFHDRKKLMGEIREYGARIAKEPMMESFRRLGTATMGDVMNLTGALPVNNFSRGQQVNPAKGTFNLGGDHVRAVNLSRGGEPTHACMPGCQIECSNVYVDRDGKELVSPLEYESLGLMGSNLGLTHPDDVARLNAVANDLGVDSIEAGAVLGVLLEDGQAAFGDMDFLLEALEDIRRGNERGLLLAQGAARVGTYYKVRRVPTIKGQAISAYDPRVIEVTGISMMLTAQGADHTAGAAATFDCTGKTTAELVAVGLAAQIAAATADSLGLCIFGRAVTAVSDELIIKALNAACGTDLQPSFLQTLGRETLLLEWEFNKAAGFTEDDNGLPDFFYTEALPPSGKVARHSAAEVSRCLQEQLAVPVF</sequence>
<dbReference type="InterPro" id="IPR036503">
    <property type="entry name" value="Ald_Fedxn_OxRdtase_N_sf"/>
</dbReference>
<evidence type="ECO:0000259" key="9">
    <source>
        <dbReference type="SMART" id="SM00790"/>
    </source>
</evidence>
<keyword evidence="6" id="KW-0408">Iron</keyword>
<dbReference type="AlphaFoldDB" id="A0A916J1X4"/>
<dbReference type="GO" id="GO:0009055">
    <property type="term" value="F:electron transfer activity"/>
    <property type="evidence" value="ECO:0007669"/>
    <property type="project" value="InterPro"/>
</dbReference>
<evidence type="ECO:0000256" key="1">
    <source>
        <dbReference type="ARBA" id="ARBA00001966"/>
    </source>
</evidence>
<gene>
    <name evidence="10" type="ORF">GTOL_10198</name>
</gene>
<evidence type="ECO:0000256" key="7">
    <source>
        <dbReference type="ARBA" id="ARBA00023014"/>
    </source>
</evidence>
<dbReference type="PANTHER" id="PTHR30038">
    <property type="entry name" value="ALDEHYDE FERREDOXIN OXIDOREDUCTASE"/>
    <property type="match status" value="1"/>
</dbReference>
<dbReference type="Pfam" id="PF02730">
    <property type="entry name" value="AFOR_N"/>
    <property type="match status" value="1"/>
</dbReference>
<keyword evidence="3" id="KW-0004">4Fe-4S</keyword>
<keyword evidence="11" id="KW-1185">Reference proteome</keyword>
<keyword evidence="7" id="KW-0411">Iron-sulfur</keyword>
<protein>
    <submittedName>
        <fullName evidence="10">Aldehyde ferredoxin oxidoreductase</fullName>
    </submittedName>
</protein>
<evidence type="ECO:0000256" key="5">
    <source>
        <dbReference type="ARBA" id="ARBA00023002"/>
    </source>
</evidence>
<proteinExistence type="inferred from homology"/>
<dbReference type="GO" id="GO:0016625">
    <property type="term" value="F:oxidoreductase activity, acting on the aldehyde or oxo group of donors, iron-sulfur protein as acceptor"/>
    <property type="evidence" value="ECO:0007669"/>
    <property type="project" value="InterPro"/>
</dbReference>
<evidence type="ECO:0000313" key="11">
    <source>
        <dbReference type="Proteomes" id="UP000742786"/>
    </source>
</evidence>
<evidence type="ECO:0000256" key="3">
    <source>
        <dbReference type="ARBA" id="ARBA00022485"/>
    </source>
</evidence>
<keyword evidence="4" id="KW-0479">Metal-binding</keyword>
<name>A0A916J1X4_9PROT</name>
<dbReference type="Gene3D" id="3.60.9.10">
    <property type="entry name" value="Aldehyde ferredoxin oxidoreductase, N-terminal domain"/>
    <property type="match status" value="1"/>
</dbReference>
<dbReference type="GO" id="GO:0051539">
    <property type="term" value="F:4 iron, 4 sulfur cluster binding"/>
    <property type="evidence" value="ECO:0007669"/>
    <property type="project" value="UniProtKB-KW"/>
</dbReference>
<dbReference type="InterPro" id="IPR036021">
    <property type="entry name" value="Tungsten_al_ferr_oxy-like_C"/>
</dbReference>
<dbReference type="SUPFAM" id="SSF48310">
    <property type="entry name" value="Aldehyde ferredoxin oxidoreductase, C-terminal domains"/>
    <property type="match status" value="1"/>
</dbReference>
<evidence type="ECO:0000256" key="6">
    <source>
        <dbReference type="ARBA" id="ARBA00023004"/>
    </source>
</evidence>
<feature type="domain" description="Aldehyde ferredoxin oxidoreductase N-terminal" evidence="9">
    <location>
        <begin position="1"/>
        <end position="206"/>
    </location>
</feature>
<dbReference type="Proteomes" id="UP000742786">
    <property type="component" value="Unassembled WGS sequence"/>
</dbReference>
<dbReference type="EMBL" id="CAJQUM010000001">
    <property type="protein sequence ID" value="CAG4882316.1"/>
    <property type="molecule type" value="Genomic_DNA"/>
</dbReference>
<comment type="caution">
    <text evidence="10">The sequence shown here is derived from an EMBL/GenBank/DDBJ whole genome shotgun (WGS) entry which is preliminary data.</text>
</comment>
<dbReference type="InterPro" id="IPR001203">
    <property type="entry name" value="OxRdtase_Ald_Fedxn_C"/>
</dbReference>
<accession>A0A916J1X4</accession>
<dbReference type="InterPro" id="IPR013984">
    <property type="entry name" value="Ald_Fedxn_OxRdtase_dom2"/>
</dbReference>
<evidence type="ECO:0000256" key="8">
    <source>
        <dbReference type="ARBA" id="ARBA00049934"/>
    </source>
</evidence>
<dbReference type="InterPro" id="IPR013985">
    <property type="entry name" value="Ald_Fedxn_OxRdtase_dom3"/>
</dbReference>
<dbReference type="PANTHER" id="PTHR30038:SF0">
    <property type="entry name" value="TUNGSTEN-CONTAINING ALDEHYDE FERREDOXIN OXIDOREDUCTASE"/>
    <property type="match status" value="1"/>
</dbReference>
<dbReference type="Pfam" id="PF01314">
    <property type="entry name" value="AFOR_C"/>
    <property type="match status" value="1"/>
</dbReference>
<comment type="cofactor">
    <cofactor evidence="8">
        <name>tungstopterin</name>
        <dbReference type="ChEBI" id="CHEBI:30402"/>
    </cofactor>
</comment>
<dbReference type="InterPro" id="IPR013983">
    <property type="entry name" value="Ald_Fedxn_OxRdtase_N"/>
</dbReference>
<comment type="cofactor">
    <cofactor evidence="1">
        <name>[4Fe-4S] cluster</name>
        <dbReference type="ChEBI" id="CHEBI:49883"/>
    </cofactor>
</comment>
<dbReference type="SUPFAM" id="SSF56228">
    <property type="entry name" value="Aldehyde ferredoxin oxidoreductase, N-terminal domain"/>
    <property type="match status" value="1"/>
</dbReference>
<evidence type="ECO:0000313" key="10">
    <source>
        <dbReference type="EMBL" id="CAG4882316.1"/>
    </source>
</evidence>
<dbReference type="Gene3D" id="1.10.569.10">
    <property type="entry name" value="Aldehyde Ferredoxin Oxidoreductase Protein, subunit A, domain 2"/>
    <property type="match status" value="1"/>
</dbReference>
<comment type="similarity">
    <text evidence="2">Belongs to the AOR/FOR family.</text>
</comment>
<evidence type="ECO:0000256" key="2">
    <source>
        <dbReference type="ARBA" id="ARBA00011032"/>
    </source>
</evidence>
<dbReference type="GO" id="GO:0046872">
    <property type="term" value="F:metal ion binding"/>
    <property type="evidence" value="ECO:0007669"/>
    <property type="project" value="UniProtKB-KW"/>
</dbReference>